<dbReference type="AlphaFoldDB" id="A0A835S5H4"/>
<dbReference type="OrthoDB" id="1938580at2759"/>
<dbReference type="Gene3D" id="3.10.20.90">
    <property type="entry name" value="Phosphatidylinositol 3-kinase Catalytic Subunit, Chain A, domain 1"/>
    <property type="match status" value="1"/>
</dbReference>
<dbReference type="InterPro" id="IPR000270">
    <property type="entry name" value="PB1_dom"/>
</dbReference>
<proteinExistence type="predicted"/>
<organism evidence="3 4">
    <name type="scientific">Vanilla planifolia</name>
    <name type="common">Vanilla</name>
    <dbReference type="NCBI Taxonomy" id="51239"/>
    <lineage>
        <taxon>Eukaryota</taxon>
        <taxon>Viridiplantae</taxon>
        <taxon>Streptophyta</taxon>
        <taxon>Embryophyta</taxon>
        <taxon>Tracheophyta</taxon>
        <taxon>Spermatophyta</taxon>
        <taxon>Magnoliopsida</taxon>
        <taxon>Liliopsida</taxon>
        <taxon>Asparagales</taxon>
        <taxon>Orchidaceae</taxon>
        <taxon>Vanilloideae</taxon>
        <taxon>Vanilleae</taxon>
        <taxon>Vanilla</taxon>
    </lineage>
</organism>
<evidence type="ECO:0000313" key="3">
    <source>
        <dbReference type="EMBL" id="KAG0500700.1"/>
    </source>
</evidence>
<dbReference type="InterPro" id="IPR053198">
    <property type="entry name" value="Gynoecium_Dev_Regulator"/>
</dbReference>
<comment type="caution">
    <text evidence="3">The sequence shown here is derived from an EMBL/GenBank/DDBJ whole genome shotgun (WGS) entry which is preliminary data.</text>
</comment>
<name>A0A835S5H4_VANPL</name>
<evidence type="ECO:0000256" key="1">
    <source>
        <dbReference type="SAM" id="MobiDB-lite"/>
    </source>
</evidence>
<dbReference type="EMBL" id="JADCNM010000001">
    <property type="protein sequence ID" value="KAG0500700.1"/>
    <property type="molecule type" value="Genomic_DNA"/>
</dbReference>
<dbReference type="Pfam" id="PF00564">
    <property type="entry name" value="PB1"/>
    <property type="match status" value="1"/>
</dbReference>
<evidence type="ECO:0000259" key="2">
    <source>
        <dbReference type="SMART" id="SM00666"/>
    </source>
</evidence>
<evidence type="ECO:0000313" key="4">
    <source>
        <dbReference type="Proteomes" id="UP000639772"/>
    </source>
</evidence>
<dbReference type="SMART" id="SM00666">
    <property type="entry name" value="PB1"/>
    <property type="match status" value="1"/>
</dbReference>
<dbReference type="CDD" id="cd06410">
    <property type="entry name" value="PB1_UP2"/>
    <property type="match status" value="1"/>
</dbReference>
<feature type="domain" description="PB1" evidence="2">
    <location>
        <begin position="84"/>
        <end position="184"/>
    </location>
</feature>
<dbReference type="SUPFAM" id="SSF54277">
    <property type="entry name" value="CAD &amp; PB1 domains"/>
    <property type="match status" value="1"/>
</dbReference>
<gene>
    <name evidence="3" type="ORF">HPP92_000772</name>
</gene>
<accession>A0A835S5H4</accession>
<feature type="region of interest" description="Disordered" evidence="1">
    <location>
        <begin position="266"/>
        <end position="286"/>
    </location>
</feature>
<dbReference type="PANTHER" id="PTHR31066:SF33">
    <property type="entry name" value="OS07G0556300 PROTEIN"/>
    <property type="match status" value="1"/>
</dbReference>
<protein>
    <recommendedName>
        <fullName evidence="2">PB1 domain-containing protein</fullName>
    </recommendedName>
</protein>
<reference evidence="3 4" key="1">
    <citation type="journal article" date="2020" name="Nat. Food">
        <title>A phased Vanilla planifolia genome enables genetic improvement of flavour and production.</title>
        <authorList>
            <person name="Hasing T."/>
            <person name="Tang H."/>
            <person name="Brym M."/>
            <person name="Khazi F."/>
            <person name="Huang T."/>
            <person name="Chambers A.H."/>
        </authorList>
    </citation>
    <scope>NUCLEOTIDE SEQUENCE [LARGE SCALE GENOMIC DNA]</scope>
    <source>
        <tissue evidence="3">Leaf</tissue>
    </source>
</reference>
<dbReference type="Proteomes" id="UP000639772">
    <property type="component" value="Chromosome 1"/>
</dbReference>
<sequence length="462" mass="49245">MIIDCYTKSSIRKYLQFSLQSFMNPLPCCGMAPELDVDSISSTPRSDHLVPPPKWWNQEDFSATAGMPHVRLMCSFGGRILPRPHDHRLRYVGGDTRIVAVPRSASFSTLLSKLSKIPGALSAFSSDQFSIKYQLPNEDLDALISLTSDEDVENMMEEYDRISISIPAAASHRTPRLRLFLFLTDSASVSDGSGFGSVLNGAGGSKSEDWFFDALNGTGAGSSAPPSLMRGRSEASSILSEVPDYLFGFDNNSDEPLVHGTMSKGRPANDNLSYSEPGSPAPAAVCRSGSSTPLAIAITDQPAVATKPEDEFVVHQQSSYAQKPVWQYVAEPAPIYYFPGPIVPGGSLPVQSVPMPFPYSHQAVGGAAGIGCGQPVMGVMSNTAHGGSVYAGGAPVVATPYKYTVPAKPFPPETYDMMASGGLMSNPVVIPIYQPSGFAAAVGEQPLQPGLDVRTVEGYTMK</sequence>
<dbReference type="PANTHER" id="PTHR31066">
    <property type="entry name" value="OS05G0427100 PROTEIN-RELATED"/>
    <property type="match status" value="1"/>
</dbReference>